<evidence type="ECO:0000313" key="5">
    <source>
        <dbReference type="Proteomes" id="UP000248783"/>
    </source>
</evidence>
<dbReference type="RefSeq" id="WP_111249376.1">
    <property type="nucleotide sequence ID" value="NZ_QKWH01000001.1"/>
</dbReference>
<dbReference type="EMBL" id="QKWH01000001">
    <property type="protein sequence ID" value="PZR55012.1"/>
    <property type="molecule type" value="Genomic_DNA"/>
</dbReference>
<proteinExistence type="predicted"/>
<comment type="caution">
    <text evidence="4">The sequence shown here is derived from an EMBL/GenBank/DDBJ whole genome shotgun (WGS) entry which is preliminary data.</text>
</comment>
<evidence type="ECO:0000313" key="4">
    <source>
        <dbReference type="EMBL" id="PZR55012.1"/>
    </source>
</evidence>
<evidence type="ECO:0000259" key="3">
    <source>
        <dbReference type="Pfam" id="PF11611"/>
    </source>
</evidence>
<dbReference type="InterPro" id="IPR029050">
    <property type="entry name" value="Immunoprotect_excell_Ig-like"/>
</dbReference>
<name>A0A2W5WWJ8_9MICO</name>
<accession>A0A2W5WWJ8</accession>
<sequence>MSEQLSQPGQPSSPQPGQTAAPTQADLKRQVREAKAVAKANRSWFGRHKVLTALGAVAVVAVVAAIGSGGDDAPAAPGTTASVAAGTDGTDTVDAAAETPAEAPAEAPAEQSAGVGTAVRDGKFEFTVTAVEPGVAQVGDEFLNKAPQGQFVLVHLTVANIGDRAQMFYDDAQKAYDAAGRQFSADTEAGIYLEDSNAFLKEINPGNTVEGILVFDVPTDVTLASLELHDSLFSGGVTVALG</sequence>
<keyword evidence="1" id="KW-0732">Signal</keyword>
<dbReference type="Gene3D" id="2.60.40.1240">
    <property type="match status" value="1"/>
</dbReference>
<protein>
    <submittedName>
        <fullName evidence="4">DUF4352 domain-containing protein</fullName>
    </submittedName>
</protein>
<evidence type="ECO:0000256" key="1">
    <source>
        <dbReference type="ARBA" id="ARBA00022729"/>
    </source>
</evidence>
<dbReference type="AlphaFoldDB" id="A0A2W5WWJ8"/>
<organism evidence="4 5">
    <name type="scientific">Xylanimonas oleitrophica</name>
    <dbReference type="NCBI Taxonomy" id="2607479"/>
    <lineage>
        <taxon>Bacteria</taxon>
        <taxon>Bacillati</taxon>
        <taxon>Actinomycetota</taxon>
        <taxon>Actinomycetes</taxon>
        <taxon>Micrococcales</taxon>
        <taxon>Promicromonosporaceae</taxon>
        <taxon>Xylanimonas</taxon>
    </lineage>
</organism>
<gene>
    <name evidence="4" type="ORF">DNL40_01030</name>
</gene>
<dbReference type="Proteomes" id="UP000248783">
    <property type="component" value="Unassembled WGS sequence"/>
</dbReference>
<dbReference type="InterPro" id="IPR029051">
    <property type="entry name" value="DUF4352"/>
</dbReference>
<feature type="compositionally biased region" description="Low complexity" evidence="2">
    <location>
        <begin position="1"/>
        <end position="18"/>
    </location>
</feature>
<reference evidence="4 5" key="1">
    <citation type="submission" date="2018-06" db="EMBL/GenBank/DDBJ databases">
        <title>Whole genome sequencing of a novel hydrocarbon degrading bacterial strain, PW21 isolated from oil contaminated produced water sample.</title>
        <authorList>
            <person name="Nagkirti P."/>
            <person name="Shaikh A."/>
            <person name="Gowdaman V."/>
            <person name="Engineer A.E."/>
            <person name="Dagar S."/>
            <person name="Dhakephalkar P.K."/>
        </authorList>
    </citation>
    <scope>NUCLEOTIDE SEQUENCE [LARGE SCALE GENOMIC DNA]</scope>
    <source>
        <strain evidence="4 5">PW21</strain>
    </source>
</reference>
<dbReference type="Pfam" id="PF11611">
    <property type="entry name" value="DUF4352"/>
    <property type="match status" value="1"/>
</dbReference>
<keyword evidence="5" id="KW-1185">Reference proteome</keyword>
<evidence type="ECO:0000256" key="2">
    <source>
        <dbReference type="SAM" id="MobiDB-lite"/>
    </source>
</evidence>
<feature type="region of interest" description="Disordered" evidence="2">
    <location>
        <begin position="1"/>
        <end position="32"/>
    </location>
</feature>
<feature type="domain" description="DUF4352" evidence="3">
    <location>
        <begin position="114"/>
        <end position="236"/>
    </location>
</feature>